<feature type="binding site" evidence="10">
    <location>
        <position position="111"/>
    </location>
    <ligand>
        <name>[4Fe-4S] cluster</name>
        <dbReference type="ChEBI" id="CHEBI:49883"/>
        <label>1</label>
    </ligand>
</feature>
<evidence type="ECO:0000256" key="5">
    <source>
        <dbReference type="ARBA" id="ARBA00022723"/>
    </source>
</evidence>
<protein>
    <recommendedName>
        <fullName evidence="10">Lipoyl synthase, mitochondrial</fullName>
        <ecNumber evidence="10">2.8.1.8</ecNumber>
    </recommendedName>
    <alternativeName>
        <fullName evidence="10">Lipoate synthase</fullName>
        <shortName evidence="10">LS</shortName>
        <shortName evidence="10">Lip-syn</shortName>
    </alternativeName>
    <alternativeName>
        <fullName evidence="10">Lipoic acid synthase</fullName>
    </alternativeName>
</protein>
<organism evidence="12 13">
    <name type="scientific">Xanthoceras sorbifolium</name>
    <dbReference type="NCBI Taxonomy" id="99658"/>
    <lineage>
        <taxon>Eukaryota</taxon>
        <taxon>Viridiplantae</taxon>
        <taxon>Streptophyta</taxon>
        <taxon>Embryophyta</taxon>
        <taxon>Tracheophyta</taxon>
        <taxon>Spermatophyta</taxon>
        <taxon>Magnoliopsida</taxon>
        <taxon>eudicotyledons</taxon>
        <taxon>Gunneridae</taxon>
        <taxon>Pentapetalae</taxon>
        <taxon>rosids</taxon>
        <taxon>malvids</taxon>
        <taxon>Sapindales</taxon>
        <taxon>Sapindaceae</taxon>
        <taxon>Xanthoceroideae</taxon>
        <taxon>Xanthoceras</taxon>
    </lineage>
</organism>
<dbReference type="Pfam" id="PF04055">
    <property type="entry name" value="Radical_SAM"/>
    <property type="match status" value="1"/>
</dbReference>
<comment type="similarity">
    <text evidence="10">Belongs to the radical SAM superfamily. Lipoyl synthase family.</text>
</comment>
<dbReference type="InterPro" id="IPR027527">
    <property type="entry name" value="Lipoyl_synth_mt"/>
</dbReference>
<gene>
    <name evidence="10" type="primary">LIP1</name>
    <name evidence="12" type="ORF">JRO89_XS01G0170000</name>
</gene>
<accession>A0ABQ8IJX5</accession>
<dbReference type="PANTHER" id="PTHR10949">
    <property type="entry name" value="LIPOYL SYNTHASE"/>
    <property type="match status" value="1"/>
</dbReference>
<evidence type="ECO:0000256" key="4">
    <source>
        <dbReference type="ARBA" id="ARBA00022691"/>
    </source>
</evidence>
<sequence>MQSRFTVTLARALRRNTRAFSSSTETPTQPSQFPRTLAGLRARLATESPILSDFFDLQSSDSYSVEVGTKKKPLAKPKWMREAIPGGDKYVQIKKKLRELKLHTVCEEAKCPNLGECWSGGETGTATATIMILGDTCTRGCRFCNVKTSRTPPPPDPNEPTNVAEAIASWGLDYVVITSVDRDDLPDQGSGHFTETVQKLKSLKPNMLIEALGMNSCILWHCRLVLCVVINVACTYINGVVPDFRGHAGCVEQVAKSGLDVFAHNIETVEELQGAVRDHRANFKQSMDVLMMAKDYAPAGTLTKTSIMLGCGETPDQVVSTMKKVRAAGVDVMTFGQYMRPSKRHMPVSEYITPEAFEKYRALGMEMGFRYVASGPMVRSSYKAGEFYIKSMIESDRAASSS</sequence>
<evidence type="ECO:0000259" key="11">
    <source>
        <dbReference type="PROSITE" id="PS51918"/>
    </source>
</evidence>
<dbReference type="HAMAP" id="MF_00206">
    <property type="entry name" value="Lipoyl_synth"/>
    <property type="match status" value="1"/>
</dbReference>
<reference evidence="12 13" key="1">
    <citation type="submission" date="2021-02" db="EMBL/GenBank/DDBJ databases">
        <title>Plant Genome Project.</title>
        <authorList>
            <person name="Zhang R.-G."/>
        </authorList>
    </citation>
    <scope>NUCLEOTIDE SEQUENCE [LARGE SCALE GENOMIC DNA]</scope>
    <source>
        <tissue evidence="12">Leaves</tissue>
    </source>
</reference>
<dbReference type="PROSITE" id="PS51918">
    <property type="entry name" value="RADICAL_SAM"/>
    <property type="match status" value="1"/>
</dbReference>
<dbReference type="SUPFAM" id="SSF102114">
    <property type="entry name" value="Radical SAM enzymes"/>
    <property type="match status" value="1"/>
</dbReference>
<dbReference type="InterPro" id="IPR007197">
    <property type="entry name" value="rSAM"/>
</dbReference>
<evidence type="ECO:0000256" key="8">
    <source>
        <dbReference type="ARBA" id="ARBA00023128"/>
    </source>
</evidence>
<feature type="binding site" evidence="10">
    <location>
        <position position="144"/>
    </location>
    <ligand>
        <name>[4Fe-4S] cluster</name>
        <dbReference type="ChEBI" id="CHEBI:49883"/>
        <label>2</label>
        <note>4Fe-4S-S-AdoMet</note>
    </ligand>
</feature>
<dbReference type="Pfam" id="PF16881">
    <property type="entry name" value="LIAS_N"/>
    <property type="match status" value="1"/>
</dbReference>
<comment type="catalytic activity">
    <reaction evidence="9 10">
        <text>[[Fe-S] cluster scaffold protein carrying a second [4Fe-4S](2+) cluster] + N(6)-octanoyl-L-lysyl-[protein] + 2 oxidized [2Fe-2S]-[ferredoxin] + 2 S-adenosyl-L-methionine + 4 H(+) = [[Fe-S] cluster scaffold protein] + N(6)-[(R)-dihydrolipoyl]-L-lysyl-[protein] + 4 Fe(3+) + 2 hydrogen sulfide + 2 5'-deoxyadenosine + 2 L-methionine + 2 reduced [2Fe-2S]-[ferredoxin]</text>
        <dbReference type="Rhea" id="RHEA:16585"/>
        <dbReference type="Rhea" id="RHEA-COMP:9928"/>
        <dbReference type="Rhea" id="RHEA-COMP:10000"/>
        <dbReference type="Rhea" id="RHEA-COMP:10001"/>
        <dbReference type="Rhea" id="RHEA-COMP:10475"/>
        <dbReference type="Rhea" id="RHEA-COMP:14568"/>
        <dbReference type="Rhea" id="RHEA-COMP:14569"/>
        <dbReference type="ChEBI" id="CHEBI:15378"/>
        <dbReference type="ChEBI" id="CHEBI:17319"/>
        <dbReference type="ChEBI" id="CHEBI:29034"/>
        <dbReference type="ChEBI" id="CHEBI:29919"/>
        <dbReference type="ChEBI" id="CHEBI:33722"/>
        <dbReference type="ChEBI" id="CHEBI:33737"/>
        <dbReference type="ChEBI" id="CHEBI:33738"/>
        <dbReference type="ChEBI" id="CHEBI:57844"/>
        <dbReference type="ChEBI" id="CHEBI:59789"/>
        <dbReference type="ChEBI" id="CHEBI:78809"/>
        <dbReference type="ChEBI" id="CHEBI:83100"/>
        <dbReference type="EC" id="2.8.1.8"/>
    </reaction>
</comment>
<feature type="binding site" evidence="10">
    <location>
        <position position="117"/>
    </location>
    <ligand>
        <name>[4Fe-4S] cluster</name>
        <dbReference type="ChEBI" id="CHEBI:49883"/>
        <label>1</label>
    </ligand>
</feature>
<feature type="binding site" evidence="10">
    <location>
        <position position="381"/>
    </location>
    <ligand>
        <name>[4Fe-4S] cluster</name>
        <dbReference type="ChEBI" id="CHEBI:49883"/>
        <label>1</label>
    </ligand>
</feature>
<dbReference type="Gene3D" id="3.20.20.70">
    <property type="entry name" value="Aldolase class I"/>
    <property type="match status" value="1"/>
</dbReference>
<dbReference type="InterPro" id="IPR058240">
    <property type="entry name" value="rSAM_sf"/>
</dbReference>
<keyword evidence="7 10" id="KW-0411">Iron-sulfur</keyword>
<evidence type="ECO:0000313" key="13">
    <source>
        <dbReference type="Proteomes" id="UP000827721"/>
    </source>
</evidence>
<comment type="subcellular location">
    <subcellularLocation>
        <location evidence="1 10">Mitochondrion</location>
    </subcellularLocation>
</comment>
<proteinExistence type="inferred from homology"/>
<feature type="binding site" evidence="10">
    <location>
        <position position="106"/>
    </location>
    <ligand>
        <name>[4Fe-4S] cluster</name>
        <dbReference type="ChEBI" id="CHEBI:49883"/>
        <label>1</label>
    </ligand>
</feature>
<name>A0ABQ8IJX5_9ROSI</name>
<keyword evidence="4 10" id="KW-0949">S-adenosyl-L-methionine</keyword>
<feature type="binding site" evidence="10">
    <location>
        <position position="137"/>
    </location>
    <ligand>
        <name>[4Fe-4S] cluster</name>
        <dbReference type="ChEBI" id="CHEBI:49883"/>
        <label>2</label>
        <note>4Fe-4S-S-AdoMet</note>
    </ligand>
</feature>
<evidence type="ECO:0000256" key="6">
    <source>
        <dbReference type="ARBA" id="ARBA00023004"/>
    </source>
</evidence>
<dbReference type="EMBL" id="JAFEMO010000001">
    <property type="protein sequence ID" value="KAH7576881.1"/>
    <property type="molecule type" value="Genomic_DNA"/>
</dbReference>
<evidence type="ECO:0000256" key="7">
    <source>
        <dbReference type="ARBA" id="ARBA00023014"/>
    </source>
</evidence>
<dbReference type="InterPro" id="IPR003698">
    <property type="entry name" value="Lipoyl_synth"/>
</dbReference>
<keyword evidence="2 10" id="KW-0004">4Fe-4S</keyword>
<evidence type="ECO:0000256" key="10">
    <source>
        <dbReference type="HAMAP-Rule" id="MF_03128"/>
    </source>
</evidence>
<evidence type="ECO:0000313" key="12">
    <source>
        <dbReference type="EMBL" id="KAH7576881.1"/>
    </source>
</evidence>
<feature type="binding site" evidence="10">
    <location>
        <position position="141"/>
    </location>
    <ligand>
        <name>[4Fe-4S] cluster</name>
        <dbReference type="ChEBI" id="CHEBI:49883"/>
        <label>2</label>
        <note>4Fe-4S-S-AdoMet</note>
    </ligand>
</feature>
<dbReference type="InterPro" id="IPR013785">
    <property type="entry name" value="Aldolase_TIM"/>
</dbReference>
<dbReference type="PANTHER" id="PTHR10949:SF0">
    <property type="entry name" value="LIPOYL SYNTHASE, MITOCHONDRIAL"/>
    <property type="match status" value="1"/>
</dbReference>
<comment type="cofactor">
    <cofactor evidence="10">
        <name>[4Fe-4S] cluster</name>
        <dbReference type="ChEBI" id="CHEBI:49883"/>
    </cofactor>
    <text evidence="10">Binds 2 [4Fe-4S] clusters per subunit. One cluster is coordinated with 3 cysteines and an exchangeable S-adenosyl-L-methionine.</text>
</comment>
<dbReference type="HAMAP" id="MF_03128">
    <property type="entry name" value="Lipoyl_synth_plantM"/>
    <property type="match status" value="1"/>
</dbReference>
<comment type="pathway">
    <text evidence="10">Protein modification; protein lipoylation via endogenous pathway; protein N(6)-(lipoyl)lysine from octanoyl-[acyl-carrier-protein]: step 2/2.</text>
</comment>
<evidence type="ECO:0000256" key="3">
    <source>
        <dbReference type="ARBA" id="ARBA00022679"/>
    </source>
</evidence>
<comment type="function">
    <text evidence="10">Catalyzes the radical-mediated insertion of two sulfur atoms into the C-6 and C-8 positions of the octanoyl moiety bound to the lipoyl domains of lipoate-dependent enzymes, thereby converting the octanoylated domains into lipoylated derivatives.</text>
</comment>
<keyword evidence="8 10" id="KW-0496">Mitochondrion</keyword>
<feature type="domain" description="Radical SAM core" evidence="11">
    <location>
        <begin position="122"/>
        <end position="370"/>
    </location>
</feature>
<evidence type="ECO:0000256" key="9">
    <source>
        <dbReference type="ARBA" id="ARBA00047326"/>
    </source>
</evidence>
<dbReference type="PIRSF" id="PIRSF005963">
    <property type="entry name" value="Lipoyl_synth"/>
    <property type="match status" value="1"/>
</dbReference>
<dbReference type="InterPro" id="IPR031691">
    <property type="entry name" value="LIAS_N"/>
</dbReference>
<keyword evidence="13" id="KW-1185">Reference proteome</keyword>
<keyword evidence="6 10" id="KW-0408">Iron</keyword>
<dbReference type="SMART" id="SM00729">
    <property type="entry name" value="Elp3"/>
    <property type="match status" value="1"/>
</dbReference>
<comment type="caution">
    <text evidence="12">The sequence shown here is derived from an EMBL/GenBank/DDBJ whole genome shotgun (WGS) entry which is preliminary data.</text>
</comment>
<dbReference type="InterPro" id="IPR006638">
    <property type="entry name" value="Elp3/MiaA/NifB-like_rSAM"/>
</dbReference>
<evidence type="ECO:0000256" key="1">
    <source>
        <dbReference type="ARBA" id="ARBA00004173"/>
    </source>
</evidence>
<dbReference type="SFLD" id="SFLDS00029">
    <property type="entry name" value="Radical_SAM"/>
    <property type="match status" value="1"/>
</dbReference>
<keyword evidence="3 10" id="KW-0808">Transferase</keyword>
<evidence type="ECO:0000256" key="2">
    <source>
        <dbReference type="ARBA" id="ARBA00022485"/>
    </source>
</evidence>
<dbReference type="Proteomes" id="UP000827721">
    <property type="component" value="Unassembled WGS sequence"/>
</dbReference>
<keyword evidence="5 10" id="KW-0479">Metal-binding</keyword>
<dbReference type="EC" id="2.8.1.8" evidence="10"/>